<dbReference type="InterPro" id="IPR000014">
    <property type="entry name" value="PAS"/>
</dbReference>
<dbReference type="PROSITE" id="PS50109">
    <property type="entry name" value="HIS_KIN"/>
    <property type="match status" value="1"/>
</dbReference>
<dbReference type="SUPFAM" id="SSF52172">
    <property type="entry name" value="CheY-like"/>
    <property type="match status" value="1"/>
</dbReference>
<dbReference type="InterPro" id="IPR035965">
    <property type="entry name" value="PAS-like_dom_sf"/>
</dbReference>
<dbReference type="SMART" id="SM00448">
    <property type="entry name" value="REC"/>
    <property type="match status" value="1"/>
</dbReference>
<dbReference type="InterPro" id="IPR004358">
    <property type="entry name" value="Sig_transdc_His_kin-like_C"/>
</dbReference>
<dbReference type="InterPro" id="IPR011006">
    <property type="entry name" value="CheY-like_superfamily"/>
</dbReference>
<dbReference type="EC" id="2.7.13.3" evidence="2"/>
<feature type="modified residue" description="4-aspartylphosphate" evidence="5">
    <location>
        <position position="629"/>
    </location>
</feature>
<evidence type="ECO:0000256" key="6">
    <source>
        <dbReference type="SAM" id="Coils"/>
    </source>
</evidence>
<dbReference type="PANTHER" id="PTHR45339:SF1">
    <property type="entry name" value="HYBRID SIGNAL TRANSDUCTION HISTIDINE KINASE J"/>
    <property type="match status" value="1"/>
</dbReference>
<dbReference type="SMART" id="SM00387">
    <property type="entry name" value="HATPase_c"/>
    <property type="match status" value="1"/>
</dbReference>
<evidence type="ECO:0000256" key="2">
    <source>
        <dbReference type="ARBA" id="ARBA00012438"/>
    </source>
</evidence>
<accession>A0ABP8KUF2</accession>
<feature type="domain" description="Response regulatory" evidence="8">
    <location>
        <begin position="580"/>
        <end position="696"/>
    </location>
</feature>
<dbReference type="Gene3D" id="1.10.287.130">
    <property type="match status" value="1"/>
</dbReference>
<dbReference type="PANTHER" id="PTHR45339">
    <property type="entry name" value="HYBRID SIGNAL TRANSDUCTION HISTIDINE KINASE J"/>
    <property type="match status" value="1"/>
</dbReference>
<keyword evidence="3 5" id="KW-0597">Phosphoprotein</keyword>
<evidence type="ECO:0000256" key="3">
    <source>
        <dbReference type="ARBA" id="ARBA00022553"/>
    </source>
</evidence>
<reference evidence="10" key="1">
    <citation type="journal article" date="2019" name="Int. J. Syst. Evol. Microbiol.">
        <title>The Global Catalogue of Microorganisms (GCM) 10K type strain sequencing project: providing services to taxonomists for standard genome sequencing and annotation.</title>
        <authorList>
            <consortium name="The Broad Institute Genomics Platform"/>
            <consortium name="The Broad Institute Genome Sequencing Center for Infectious Disease"/>
            <person name="Wu L."/>
            <person name="Ma J."/>
        </authorList>
    </citation>
    <scope>NUCLEOTIDE SEQUENCE [LARGE SCALE GENOMIC DNA]</scope>
    <source>
        <strain evidence="10">JCM 17925</strain>
    </source>
</reference>
<comment type="caution">
    <text evidence="9">The sequence shown here is derived from an EMBL/GenBank/DDBJ whole genome shotgun (WGS) entry which is preliminary data.</text>
</comment>
<organism evidence="9 10">
    <name type="scientific">Nibrella viscosa</name>
    <dbReference type="NCBI Taxonomy" id="1084524"/>
    <lineage>
        <taxon>Bacteria</taxon>
        <taxon>Pseudomonadati</taxon>
        <taxon>Bacteroidota</taxon>
        <taxon>Cytophagia</taxon>
        <taxon>Cytophagales</taxon>
        <taxon>Spirosomataceae</taxon>
        <taxon>Nibrella</taxon>
    </lineage>
</organism>
<proteinExistence type="predicted"/>
<dbReference type="SUPFAM" id="SSF55781">
    <property type="entry name" value="GAF domain-like"/>
    <property type="match status" value="1"/>
</dbReference>
<comment type="catalytic activity">
    <reaction evidence="1">
        <text>ATP + protein L-histidine = ADP + protein N-phospho-L-histidine.</text>
        <dbReference type="EC" id="2.7.13.3"/>
    </reaction>
</comment>
<dbReference type="InterPro" id="IPR003594">
    <property type="entry name" value="HATPase_dom"/>
</dbReference>
<dbReference type="NCBIfam" id="TIGR00229">
    <property type="entry name" value="sensory_box"/>
    <property type="match status" value="1"/>
</dbReference>
<dbReference type="Pfam" id="PF00512">
    <property type="entry name" value="HisKA"/>
    <property type="match status" value="1"/>
</dbReference>
<dbReference type="SUPFAM" id="SSF55874">
    <property type="entry name" value="ATPase domain of HSP90 chaperone/DNA topoisomerase II/histidine kinase"/>
    <property type="match status" value="1"/>
</dbReference>
<dbReference type="Gene3D" id="3.30.450.20">
    <property type="entry name" value="PAS domain"/>
    <property type="match status" value="1"/>
</dbReference>
<dbReference type="SMART" id="SM00388">
    <property type="entry name" value="HisKA"/>
    <property type="match status" value="1"/>
</dbReference>
<dbReference type="CDD" id="cd00130">
    <property type="entry name" value="PAS"/>
    <property type="match status" value="1"/>
</dbReference>
<dbReference type="PROSITE" id="PS50110">
    <property type="entry name" value="RESPONSE_REGULATORY"/>
    <property type="match status" value="1"/>
</dbReference>
<feature type="domain" description="Histidine kinase" evidence="7">
    <location>
        <begin position="335"/>
        <end position="554"/>
    </location>
</feature>
<evidence type="ECO:0000259" key="8">
    <source>
        <dbReference type="PROSITE" id="PS50110"/>
    </source>
</evidence>
<keyword evidence="4" id="KW-0902">Two-component regulatory system</keyword>
<evidence type="ECO:0000256" key="1">
    <source>
        <dbReference type="ARBA" id="ARBA00000085"/>
    </source>
</evidence>
<dbReference type="SUPFAM" id="SSF55785">
    <property type="entry name" value="PYP-like sensor domain (PAS domain)"/>
    <property type="match status" value="1"/>
</dbReference>
<keyword evidence="10" id="KW-1185">Reference proteome</keyword>
<dbReference type="Pfam" id="PF00072">
    <property type="entry name" value="Response_reg"/>
    <property type="match status" value="1"/>
</dbReference>
<dbReference type="Gene3D" id="3.40.50.2300">
    <property type="match status" value="1"/>
</dbReference>
<dbReference type="Gene3D" id="3.30.565.10">
    <property type="entry name" value="Histidine kinase-like ATPase, C-terminal domain"/>
    <property type="match status" value="1"/>
</dbReference>
<dbReference type="CDD" id="cd00082">
    <property type="entry name" value="HisKA"/>
    <property type="match status" value="1"/>
</dbReference>
<protein>
    <recommendedName>
        <fullName evidence="2">histidine kinase</fullName>
        <ecNumber evidence="2">2.7.13.3</ecNumber>
    </recommendedName>
</protein>
<dbReference type="InterPro" id="IPR005467">
    <property type="entry name" value="His_kinase_dom"/>
</dbReference>
<keyword evidence="6" id="KW-0175">Coiled coil</keyword>
<evidence type="ECO:0000256" key="5">
    <source>
        <dbReference type="PROSITE-ProRule" id="PRU00169"/>
    </source>
</evidence>
<dbReference type="Proteomes" id="UP001500936">
    <property type="component" value="Unassembled WGS sequence"/>
</dbReference>
<evidence type="ECO:0000259" key="7">
    <source>
        <dbReference type="PROSITE" id="PS50109"/>
    </source>
</evidence>
<feature type="coiled-coil region" evidence="6">
    <location>
        <begin position="283"/>
        <end position="335"/>
    </location>
</feature>
<dbReference type="InterPro" id="IPR029016">
    <property type="entry name" value="GAF-like_dom_sf"/>
</dbReference>
<dbReference type="CDD" id="cd17546">
    <property type="entry name" value="REC_hyHK_CKI1_RcsC-like"/>
    <property type="match status" value="1"/>
</dbReference>
<evidence type="ECO:0000313" key="10">
    <source>
        <dbReference type="Proteomes" id="UP001500936"/>
    </source>
</evidence>
<dbReference type="Pfam" id="PF13426">
    <property type="entry name" value="PAS_9"/>
    <property type="match status" value="1"/>
</dbReference>
<evidence type="ECO:0000256" key="4">
    <source>
        <dbReference type="ARBA" id="ARBA00023012"/>
    </source>
</evidence>
<name>A0ABP8KUF2_9BACT</name>
<dbReference type="InterPro" id="IPR001789">
    <property type="entry name" value="Sig_transdc_resp-reg_receiver"/>
</dbReference>
<dbReference type="EMBL" id="BAABHB010000013">
    <property type="protein sequence ID" value="GAA4415737.1"/>
    <property type="molecule type" value="Genomic_DNA"/>
</dbReference>
<dbReference type="CDD" id="cd16922">
    <property type="entry name" value="HATPase_EvgS-ArcB-TorS-like"/>
    <property type="match status" value="1"/>
</dbReference>
<dbReference type="InterPro" id="IPR003661">
    <property type="entry name" value="HisK_dim/P_dom"/>
</dbReference>
<dbReference type="InterPro" id="IPR036890">
    <property type="entry name" value="HATPase_C_sf"/>
</dbReference>
<dbReference type="Pfam" id="PF02518">
    <property type="entry name" value="HATPase_c"/>
    <property type="match status" value="1"/>
</dbReference>
<dbReference type="InterPro" id="IPR036097">
    <property type="entry name" value="HisK_dim/P_sf"/>
</dbReference>
<dbReference type="SUPFAM" id="SSF47384">
    <property type="entry name" value="Homodimeric domain of signal transducing histidine kinase"/>
    <property type="match status" value="1"/>
</dbReference>
<dbReference type="PRINTS" id="PR00344">
    <property type="entry name" value="BCTRLSENSOR"/>
</dbReference>
<sequence length="800" mass="88962">MNLDISVAIPFTGSGMLSEQNTHARILRLSHFTVENAQEAILLLDRNGRVYRANRAAAHLLDYPLAAFATLHFSDFCVDCTPARYTHLWQELRQTSTIRFESHLRRPDGTELPGEIGLNFIAFEGDEYLCCFVRDITERSQLDETLRLISEATAGDTGMDFFQSLVRNITVTLNVRFALVTECANVEKTRVRTLAYAEATTILENVEYDLEGTPCSIVMQGRDFYYPYDVELNFARDVGIESYLGVPIYDKAGEVIGHIAICDRRPMLNQQKYTCILKIFAARSGAEIQRKVAEDRLRQTQEQLETTVVERTQELQQAKEAAEAANRAKSEFLANMSHELRTPLNGILGYTQLFRRDESLTGQQVKGINIIHNCAENLLVLINDVLDLAKIEARKLEVDRKPFSLADLLQNISNLIRVKAEQKNLSFFCQHLAELPPLVLGDERKLRQILLNLLGNAVKFTEKGGITLKVGYEADTPEWISFQIDDTGIGIPADKLDAIFLPFQQVRDPGYFAEGTGLGLTITDKLVRLLGGELTVTSTPGKGSRFTLRLALPAVRSLVPSVSVPALHRTVIGYEGLRRTILIADDHWENRSVLTSLLNSLGFSTVEAGNGAEAVTKAQETRPDLILMDLVMPYLNGFEAVRKLKKLRRSTNVKIIAVSASILDNSEQLSLDAGCDAFLSKPVHLDHLLDGIRQHLGLTWTYTSRPGNGYASPENTLWKPAPGSPGTDVLCPPAAQVEELYSTALLGDIQGVLNRLNSLDPERFPTFVSTVRGLAGQFDMKTMREYLKNCLSSQSPSGAN</sequence>
<evidence type="ECO:0000313" key="9">
    <source>
        <dbReference type="EMBL" id="GAA4415737.1"/>
    </source>
</evidence>
<dbReference type="Gene3D" id="3.30.450.40">
    <property type="match status" value="1"/>
</dbReference>
<gene>
    <name evidence="9" type="ORF">GCM10023187_46500</name>
</gene>